<dbReference type="InterPro" id="IPR050366">
    <property type="entry name" value="BP-dependent_transpt_permease"/>
</dbReference>
<evidence type="ECO:0000256" key="7">
    <source>
        <dbReference type="RuleBase" id="RU363032"/>
    </source>
</evidence>
<gene>
    <name evidence="9" type="ORF">ACFP1B_26015</name>
</gene>
<evidence type="ECO:0000256" key="4">
    <source>
        <dbReference type="ARBA" id="ARBA00022692"/>
    </source>
</evidence>
<comment type="subcellular location">
    <subcellularLocation>
        <location evidence="1 7">Cell membrane</location>
        <topology evidence="1 7">Multi-pass membrane protein</topology>
    </subcellularLocation>
</comment>
<comment type="caution">
    <text evidence="9">The sequence shown here is derived from an EMBL/GenBank/DDBJ whole genome shotgun (WGS) entry which is preliminary data.</text>
</comment>
<feature type="transmembrane region" description="Helical" evidence="7">
    <location>
        <begin position="86"/>
        <end position="110"/>
    </location>
</feature>
<evidence type="ECO:0000256" key="3">
    <source>
        <dbReference type="ARBA" id="ARBA00022475"/>
    </source>
</evidence>
<dbReference type="SUPFAM" id="SSF161098">
    <property type="entry name" value="MetI-like"/>
    <property type="match status" value="1"/>
</dbReference>
<evidence type="ECO:0000313" key="10">
    <source>
        <dbReference type="Proteomes" id="UP001596200"/>
    </source>
</evidence>
<reference evidence="10" key="1">
    <citation type="journal article" date="2019" name="Int. J. Syst. Evol. Microbiol.">
        <title>The Global Catalogue of Microorganisms (GCM) 10K type strain sequencing project: providing services to taxonomists for standard genome sequencing and annotation.</title>
        <authorList>
            <consortium name="The Broad Institute Genomics Platform"/>
            <consortium name="The Broad Institute Genome Sequencing Center for Infectious Disease"/>
            <person name="Wu L."/>
            <person name="Ma J."/>
        </authorList>
    </citation>
    <scope>NUCLEOTIDE SEQUENCE [LARGE SCALE GENOMIC DNA]</scope>
    <source>
        <strain evidence="10">JCM 4147</strain>
    </source>
</reference>
<evidence type="ECO:0000256" key="2">
    <source>
        <dbReference type="ARBA" id="ARBA00022448"/>
    </source>
</evidence>
<keyword evidence="2 7" id="KW-0813">Transport</keyword>
<feature type="transmembrane region" description="Helical" evidence="7">
    <location>
        <begin position="131"/>
        <end position="156"/>
    </location>
</feature>
<dbReference type="PANTHER" id="PTHR43386:SF25">
    <property type="entry name" value="PEPTIDE ABC TRANSPORTER PERMEASE PROTEIN"/>
    <property type="match status" value="1"/>
</dbReference>
<evidence type="ECO:0000256" key="1">
    <source>
        <dbReference type="ARBA" id="ARBA00004651"/>
    </source>
</evidence>
<keyword evidence="10" id="KW-1185">Reference proteome</keyword>
<evidence type="ECO:0000313" key="9">
    <source>
        <dbReference type="EMBL" id="MFC5916853.1"/>
    </source>
</evidence>
<comment type="similarity">
    <text evidence="7">Belongs to the binding-protein-dependent transport system permease family.</text>
</comment>
<keyword evidence="4 7" id="KW-0812">Transmembrane</keyword>
<evidence type="ECO:0000259" key="8">
    <source>
        <dbReference type="PROSITE" id="PS50928"/>
    </source>
</evidence>
<evidence type="ECO:0000256" key="6">
    <source>
        <dbReference type="ARBA" id="ARBA00023136"/>
    </source>
</evidence>
<proteinExistence type="inferred from homology"/>
<dbReference type="PROSITE" id="PS50928">
    <property type="entry name" value="ABC_TM1"/>
    <property type="match status" value="1"/>
</dbReference>
<protein>
    <submittedName>
        <fullName evidence="9">ABC transporter permease</fullName>
    </submittedName>
</protein>
<keyword evidence="6 7" id="KW-0472">Membrane</keyword>
<feature type="transmembrane region" description="Helical" evidence="7">
    <location>
        <begin position="248"/>
        <end position="270"/>
    </location>
</feature>
<keyword evidence="5 7" id="KW-1133">Transmembrane helix</keyword>
<organism evidence="9 10">
    <name type="scientific">Streptomyces pulveraceus</name>
    <dbReference type="NCBI Taxonomy" id="68258"/>
    <lineage>
        <taxon>Bacteria</taxon>
        <taxon>Bacillati</taxon>
        <taxon>Actinomycetota</taxon>
        <taxon>Actinomycetes</taxon>
        <taxon>Kitasatosporales</taxon>
        <taxon>Streptomycetaceae</taxon>
        <taxon>Streptomyces</taxon>
    </lineage>
</organism>
<dbReference type="Pfam" id="PF00528">
    <property type="entry name" value="BPD_transp_1"/>
    <property type="match status" value="1"/>
</dbReference>
<dbReference type="RefSeq" id="WP_344515736.1">
    <property type="nucleotide sequence ID" value="NZ_BAAATU010000034.1"/>
</dbReference>
<keyword evidence="3" id="KW-1003">Cell membrane</keyword>
<accession>A0ABW1GRW4</accession>
<name>A0ABW1GRW4_9ACTN</name>
<dbReference type="EMBL" id="JBHSPU010000022">
    <property type="protein sequence ID" value="MFC5916853.1"/>
    <property type="molecule type" value="Genomic_DNA"/>
</dbReference>
<evidence type="ECO:0000256" key="5">
    <source>
        <dbReference type="ARBA" id="ARBA00022989"/>
    </source>
</evidence>
<feature type="transmembrane region" description="Helical" evidence="7">
    <location>
        <begin position="203"/>
        <end position="228"/>
    </location>
</feature>
<dbReference type="Proteomes" id="UP001596200">
    <property type="component" value="Unassembled WGS sequence"/>
</dbReference>
<feature type="domain" description="ABC transmembrane type-1" evidence="8">
    <location>
        <begin position="82"/>
        <end position="271"/>
    </location>
</feature>
<dbReference type="CDD" id="cd06261">
    <property type="entry name" value="TM_PBP2"/>
    <property type="match status" value="1"/>
</dbReference>
<feature type="transmembrane region" description="Helical" evidence="7">
    <location>
        <begin position="176"/>
        <end position="196"/>
    </location>
</feature>
<feature type="transmembrane region" description="Helical" evidence="7">
    <location>
        <begin position="20"/>
        <end position="42"/>
    </location>
</feature>
<dbReference type="Gene3D" id="1.10.3720.10">
    <property type="entry name" value="MetI-like"/>
    <property type="match status" value="1"/>
</dbReference>
<dbReference type="PANTHER" id="PTHR43386">
    <property type="entry name" value="OLIGOPEPTIDE TRANSPORT SYSTEM PERMEASE PROTEIN APPC"/>
    <property type="match status" value="1"/>
</dbReference>
<dbReference type="InterPro" id="IPR000515">
    <property type="entry name" value="MetI-like"/>
</dbReference>
<dbReference type="InterPro" id="IPR035906">
    <property type="entry name" value="MetI-like_sf"/>
</dbReference>
<sequence length="284" mass="28509">MSVVARTWGGPAAGRGGRRVAPAVAAAVLVLLGVAVVFPGLLAPHPPNDTDVVSAFRPPGGAHPFGTDELGRDVLSRVVYGARPSLAIGLGATALGVLAGLAVGLLAATGPRVVDRALMRGLDVLLAFPELLLALLVVTVVGSGTANVLVAIGIAAVPTYARLVRGQALPVIGSPYAEAAVVLGVRRPVIVLRHVLPNVTGPLLVLATIGTGTAVISGSALSFLGLGTPPPAAEWGSMLSDGREFLATAWWTATFPGLAIVVVVLSVTVLGRSLRSRTPKGAGA</sequence>